<accession>A0A222G5T3</accession>
<gene>
    <name evidence="1" type="ORF">B5D82_02235</name>
</gene>
<evidence type="ECO:0000313" key="1">
    <source>
        <dbReference type="EMBL" id="ASP46704.1"/>
    </source>
</evidence>
<protein>
    <submittedName>
        <fullName evidence="1">Uncharacterized protein</fullName>
    </submittedName>
</protein>
<sequence>MTFNYLIQNKKFRQIMNLLNYGVKLNGRPLVFHSAKNRTVRLVKYLLNRCGSRHSKIIAEQFINAAVIHLGLIISTA</sequence>
<proteinExistence type="predicted"/>
<organism evidence="1 2">
    <name type="scientific">Cognaticolwellia beringensis</name>
    <dbReference type="NCBI Taxonomy" id="1967665"/>
    <lineage>
        <taxon>Bacteria</taxon>
        <taxon>Pseudomonadati</taxon>
        <taxon>Pseudomonadota</taxon>
        <taxon>Gammaproteobacteria</taxon>
        <taxon>Alteromonadales</taxon>
        <taxon>Colwelliaceae</taxon>
        <taxon>Cognaticolwellia</taxon>
    </lineage>
</organism>
<name>A0A222G5T3_9GAMM</name>
<dbReference type="Proteomes" id="UP000202259">
    <property type="component" value="Chromosome"/>
</dbReference>
<reference evidence="1 2" key="1">
    <citation type="submission" date="2017-08" db="EMBL/GenBank/DDBJ databases">
        <title>Complete genome of Colwellia sp. NB097-1, a psychrophile bacterium ioslated from Bering Sea.</title>
        <authorList>
            <person name="Chen X."/>
        </authorList>
    </citation>
    <scope>NUCLEOTIDE SEQUENCE [LARGE SCALE GENOMIC DNA]</scope>
    <source>
        <strain evidence="1 2">NB097-1</strain>
    </source>
</reference>
<dbReference type="AlphaFoldDB" id="A0A222G5T3"/>
<keyword evidence="2" id="KW-1185">Reference proteome</keyword>
<evidence type="ECO:0000313" key="2">
    <source>
        <dbReference type="Proteomes" id="UP000202259"/>
    </source>
</evidence>
<dbReference type="EMBL" id="CP020465">
    <property type="protein sequence ID" value="ASP46704.1"/>
    <property type="molecule type" value="Genomic_DNA"/>
</dbReference>
<dbReference type="KEGG" id="cber:B5D82_02235"/>